<keyword evidence="3" id="KW-1185">Reference proteome</keyword>
<dbReference type="Pfam" id="PF13610">
    <property type="entry name" value="DDE_Tnp_IS240"/>
    <property type="match status" value="1"/>
</dbReference>
<evidence type="ECO:0000313" key="2">
    <source>
        <dbReference type="EMBL" id="MFB5189583.1"/>
    </source>
</evidence>
<organism evidence="2 3">
    <name type="scientific">Alicyclobacillus fastidiosus</name>
    <dbReference type="NCBI Taxonomy" id="392011"/>
    <lineage>
        <taxon>Bacteria</taxon>
        <taxon>Bacillati</taxon>
        <taxon>Bacillota</taxon>
        <taxon>Bacilli</taxon>
        <taxon>Bacillales</taxon>
        <taxon>Alicyclobacillaceae</taxon>
        <taxon>Alicyclobacillus</taxon>
    </lineage>
</organism>
<feature type="domain" description="DDE" evidence="1">
    <location>
        <begin position="9"/>
        <end position="70"/>
    </location>
</feature>
<evidence type="ECO:0000313" key="3">
    <source>
        <dbReference type="Proteomes" id="UP001579974"/>
    </source>
</evidence>
<gene>
    <name evidence="2" type="ORF">KKP3000_002858</name>
</gene>
<name>A0ABV5ABD4_9BACL</name>
<evidence type="ECO:0000259" key="1">
    <source>
        <dbReference type="Pfam" id="PF13610"/>
    </source>
</evidence>
<dbReference type="Proteomes" id="UP001579974">
    <property type="component" value="Unassembled WGS sequence"/>
</dbReference>
<dbReference type="EMBL" id="JBDXSU010000003">
    <property type="protein sequence ID" value="MFB5189583.1"/>
    <property type="molecule type" value="Genomic_DNA"/>
</dbReference>
<proteinExistence type="predicted"/>
<dbReference type="RefSeq" id="WP_275475363.1">
    <property type="nucleotide sequence ID" value="NZ_CP162940.1"/>
</dbReference>
<comment type="caution">
    <text evidence="2">The sequence shown here is derived from an EMBL/GenBank/DDBJ whole genome shotgun (WGS) entry which is preliminary data.</text>
</comment>
<dbReference type="InterPro" id="IPR032874">
    <property type="entry name" value="DDE_dom"/>
</dbReference>
<sequence>MGVGFRVTTVKDEREIPQETSIRQTKYLDNNVEQDHRFIKKITNPTMGLQSFQSADYTLKGIEAIHMIRKACYTS</sequence>
<protein>
    <submittedName>
        <fullName evidence="2">DDE-type integrase/transposase/recombinase</fullName>
    </submittedName>
</protein>
<reference evidence="2 3" key="1">
    <citation type="journal article" date="2024" name="Int. J. Mol. Sci.">
        <title>Exploration of Alicyclobacillus spp. Genome in Search of Antibiotic Resistance.</title>
        <authorList>
            <person name="Bucka-Kolendo J."/>
            <person name="Kiousi D.E."/>
            <person name="Dekowska A."/>
            <person name="Mikolajczuk-Szczyrba A."/>
            <person name="Karadedos D.M."/>
            <person name="Michael P."/>
            <person name="Galanis A."/>
            <person name="Sokolowska B."/>
        </authorList>
    </citation>
    <scope>NUCLEOTIDE SEQUENCE [LARGE SCALE GENOMIC DNA]</scope>
    <source>
        <strain evidence="2 3">KKP 3000</strain>
    </source>
</reference>
<accession>A0ABV5ABD4</accession>